<keyword evidence="6" id="KW-0963">Cytoplasm</keyword>
<accession>G5GFP5</accession>
<dbReference type="OrthoDB" id="9774737at2"/>
<sequence length="283" mass="31053">MRNFYVVGNSEKTEAGYVAEIIQEIVKKNNGICHIGSGYVNRHSIPENIECIITLGGDGTLLKAAGETASLGIPLIGVNLGHLGFLTSVSYDNDINDIKDMLKKLFECNFTIEDRMMLEGIKSEKYTSEVGASKKFTALNEVVIKKTETVKFTRCKVYVDGEFLNEYSADGIIIATPTGSTAYNLSAGGPIAGTAGRMIIITPICPHALSRRSIVLSPESIVEVEMIDREDVVKAALFDGEVKLSLNYAERIYIRESSVKTRLVKLKGASFLDNLRRKMNNSI</sequence>
<dbReference type="GO" id="GO:0005524">
    <property type="term" value="F:ATP binding"/>
    <property type="evidence" value="ECO:0007669"/>
    <property type="project" value="UniProtKB-KW"/>
</dbReference>
<evidence type="ECO:0000256" key="3">
    <source>
        <dbReference type="ARBA" id="ARBA00022857"/>
    </source>
</evidence>
<dbReference type="Pfam" id="PF01513">
    <property type="entry name" value="NAD_kinase"/>
    <property type="match status" value="1"/>
</dbReference>
<keyword evidence="3 6" id="KW-0521">NADP</keyword>
<comment type="cofactor">
    <cofactor evidence="6">
        <name>a divalent metal cation</name>
        <dbReference type="ChEBI" id="CHEBI:60240"/>
    </cofactor>
</comment>
<feature type="active site" description="Proton acceptor" evidence="6">
    <location>
        <position position="58"/>
    </location>
</feature>
<dbReference type="GO" id="GO:0019674">
    <property type="term" value="P:NAD+ metabolic process"/>
    <property type="evidence" value="ECO:0007669"/>
    <property type="project" value="InterPro"/>
</dbReference>
<keyword evidence="6" id="KW-0547">Nucleotide-binding</keyword>
<dbReference type="STRING" id="679200.HMPREF9333_00384"/>
<name>G5GFP5_9FIRM</name>
<dbReference type="GO" id="GO:0046872">
    <property type="term" value="F:metal ion binding"/>
    <property type="evidence" value="ECO:0007669"/>
    <property type="project" value="UniProtKB-UniRule"/>
</dbReference>
<feature type="binding site" evidence="6">
    <location>
        <position position="170"/>
    </location>
    <ligand>
        <name>NAD(+)</name>
        <dbReference type="ChEBI" id="CHEBI:57540"/>
    </ligand>
</feature>
<feature type="binding site" evidence="6">
    <location>
        <begin position="140"/>
        <end position="141"/>
    </location>
    <ligand>
        <name>NAD(+)</name>
        <dbReference type="ChEBI" id="CHEBI:57540"/>
    </ligand>
</feature>
<evidence type="ECO:0000256" key="5">
    <source>
        <dbReference type="ARBA" id="ARBA00047925"/>
    </source>
</evidence>
<dbReference type="InterPro" id="IPR017437">
    <property type="entry name" value="ATP-NAD_kinase_PpnK-typ_C"/>
</dbReference>
<keyword evidence="2 6" id="KW-0418">Kinase</keyword>
<dbReference type="AlphaFoldDB" id="G5GFP5"/>
<dbReference type="Gene3D" id="3.40.50.10330">
    <property type="entry name" value="Probable inorganic polyphosphate/atp-NAD kinase, domain 1"/>
    <property type="match status" value="1"/>
</dbReference>
<dbReference type="PANTHER" id="PTHR20275">
    <property type="entry name" value="NAD KINASE"/>
    <property type="match status" value="1"/>
</dbReference>
<dbReference type="GO" id="GO:0051287">
    <property type="term" value="F:NAD binding"/>
    <property type="evidence" value="ECO:0007669"/>
    <property type="project" value="UniProtKB-ARBA"/>
</dbReference>
<dbReference type="GO" id="GO:0003951">
    <property type="term" value="F:NAD+ kinase activity"/>
    <property type="evidence" value="ECO:0007669"/>
    <property type="project" value="UniProtKB-UniRule"/>
</dbReference>
<proteinExistence type="inferred from homology"/>
<dbReference type="RefSeq" id="WP_005539415.1">
    <property type="nucleotide sequence ID" value="NZ_JH378829.1"/>
</dbReference>
<dbReference type="Proteomes" id="UP000003011">
    <property type="component" value="Unassembled WGS sequence"/>
</dbReference>
<feature type="binding site" evidence="6">
    <location>
        <begin position="58"/>
        <end position="59"/>
    </location>
    <ligand>
        <name>NAD(+)</name>
        <dbReference type="ChEBI" id="CHEBI:57540"/>
    </ligand>
</feature>
<gene>
    <name evidence="6" type="primary">nadK</name>
    <name evidence="7" type="ORF">HMPREF9333_00384</name>
</gene>
<keyword evidence="6" id="KW-0067">ATP-binding</keyword>
<dbReference type="HOGENOM" id="CLU_008831_0_0_9"/>
<feature type="binding site" evidence="6">
    <location>
        <position position="63"/>
    </location>
    <ligand>
        <name>NAD(+)</name>
        <dbReference type="ChEBI" id="CHEBI:57540"/>
    </ligand>
</feature>
<comment type="caution">
    <text evidence="6">Lacks conserved residue(s) required for the propagation of feature annotation.</text>
</comment>
<feature type="binding site" evidence="6">
    <location>
        <position position="151"/>
    </location>
    <ligand>
        <name>NAD(+)</name>
        <dbReference type="ChEBI" id="CHEBI:57540"/>
    </ligand>
</feature>
<dbReference type="PATRIC" id="fig|679200.3.peg.410"/>
<comment type="caution">
    <text evidence="7">The sequence shown here is derived from an EMBL/GenBank/DDBJ whole genome shotgun (WGS) entry which is preliminary data.</text>
</comment>
<dbReference type="PANTHER" id="PTHR20275:SF0">
    <property type="entry name" value="NAD KINASE"/>
    <property type="match status" value="1"/>
</dbReference>
<evidence type="ECO:0000313" key="8">
    <source>
        <dbReference type="Proteomes" id="UP000003011"/>
    </source>
</evidence>
<reference evidence="7 8" key="1">
    <citation type="submission" date="2011-08" db="EMBL/GenBank/DDBJ databases">
        <title>The Genome Sequence of Johnsonella ignava ATCC 51276.</title>
        <authorList>
            <consortium name="The Broad Institute Genome Sequencing Platform"/>
            <person name="Earl A."/>
            <person name="Ward D."/>
            <person name="Feldgarden M."/>
            <person name="Gevers D."/>
            <person name="Izard J."/>
            <person name="Blanton J.M."/>
            <person name="Baranova O.V."/>
            <person name="Dewhirst F.E."/>
            <person name="Young S.K."/>
            <person name="Zeng Q."/>
            <person name="Gargeya S."/>
            <person name="Fitzgerald M."/>
            <person name="Haas B."/>
            <person name="Abouelleil A."/>
            <person name="Alvarado L."/>
            <person name="Arachchi H.M."/>
            <person name="Berlin A."/>
            <person name="Brown A."/>
            <person name="Chapman S.B."/>
            <person name="Chen Z."/>
            <person name="Dunbar C."/>
            <person name="Freedman E."/>
            <person name="Gearin G."/>
            <person name="Gellesch M."/>
            <person name="Goldberg J."/>
            <person name="Griggs A."/>
            <person name="Gujja S."/>
            <person name="Heiman D."/>
            <person name="Howarth C."/>
            <person name="Larson L."/>
            <person name="Lui A."/>
            <person name="MacDonald P.J.P."/>
            <person name="Montmayeur A."/>
            <person name="Murphy C."/>
            <person name="Neiman D."/>
            <person name="Pearson M."/>
            <person name="Priest M."/>
            <person name="Roberts A."/>
            <person name="Saif S."/>
            <person name="Shea T."/>
            <person name="Shenoy N."/>
            <person name="Sisk P."/>
            <person name="Stolte C."/>
            <person name="Sykes S."/>
            <person name="Wortman J."/>
            <person name="Nusbaum C."/>
            <person name="Birren B."/>
        </authorList>
    </citation>
    <scope>NUCLEOTIDE SEQUENCE [LARGE SCALE GENOMIC DNA]</scope>
    <source>
        <strain evidence="7 8">ATCC 51276</strain>
    </source>
</reference>
<comment type="similarity">
    <text evidence="6">Belongs to the NAD kinase family.</text>
</comment>
<dbReference type="InterPro" id="IPR017438">
    <property type="entry name" value="ATP-NAD_kinase_N"/>
</dbReference>
<organism evidence="7 8">
    <name type="scientific">Johnsonella ignava ATCC 51276</name>
    <dbReference type="NCBI Taxonomy" id="679200"/>
    <lineage>
        <taxon>Bacteria</taxon>
        <taxon>Bacillati</taxon>
        <taxon>Bacillota</taxon>
        <taxon>Clostridia</taxon>
        <taxon>Lachnospirales</taxon>
        <taxon>Lachnospiraceae</taxon>
        <taxon>Johnsonella</taxon>
    </lineage>
</organism>
<protein>
    <recommendedName>
        <fullName evidence="6">NAD kinase</fullName>
        <ecNumber evidence="6">2.7.1.23</ecNumber>
    </recommendedName>
    <alternativeName>
        <fullName evidence="6">ATP-dependent NAD kinase</fullName>
    </alternativeName>
</protein>
<keyword evidence="8" id="KW-1185">Reference proteome</keyword>
<dbReference type="eggNOG" id="COG0061">
    <property type="taxonomic scope" value="Bacteria"/>
</dbReference>
<evidence type="ECO:0000313" key="7">
    <source>
        <dbReference type="EMBL" id="EHI56522.1"/>
    </source>
</evidence>
<evidence type="ECO:0000256" key="2">
    <source>
        <dbReference type="ARBA" id="ARBA00022777"/>
    </source>
</evidence>
<dbReference type="EMBL" id="ACZL01000007">
    <property type="protein sequence ID" value="EHI56522.1"/>
    <property type="molecule type" value="Genomic_DNA"/>
</dbReference>
<comment type="subcellular location">
    <subcellularLocation>
        <location evidence="6">Cytoplasm</location>
    </subcellularLocation>
</comment>
<evidence type="ECO:0000256" key="4">
    <source>
        <dbReference type="ARBA" id="ARBA00023027"/>
    </source>
</evidence>
<keyword evidence="4 6" id="KW-0520">NAD</keyword>
<dbReference type="HAMAP" id="MF_00361">
    <property type="entry name" value="NAD_kinase"/>
    <property type="match status" value="1"/>
</dbReference>
<dbReference type="InterPro" id="IPR002504">
    <property type="entry name" value="NADK"/>
</dbReference>
<dbReference type="GO" id="GO:0005737">
    <property type="term" value="C:cytoplasm"/>
    <property type="evidence" value="ECO:0007669"/>
    <property type="project" value="UniProtKB-SubCell"/>
</dbReference>
<dbReference type="GO" id="GO:0006741">
    <property type="term" value="P:NADP+ biosynthetic process"/>
    <property type="evidence" value="ECO:0007669"/>
    <property type="project" value="UniProtKB-UniRule"/>
</dbReference>
<comment type="catalytic activity">
    <reaction evidence="5 6">
        <text>NAD(+) + ATP = ADP + NADP(+) + H(+)</text>
        <dbReference type="Rhea" id="RHEA:18629"/>
        <dbReference type="ChEBI" id="CHEBI:15378"/>
        <dbReference type="ChEBI" id="CHEBI:30616"/>
        <dbReference type="ChEBI" id="CHEBI:57540"/>
        <dbReference type="ChEBI" id="CHEBI:58349"/>
        <dbReference type="ChEBI" id="CHEBI:456216"/>
        <dbReference type="EC" id="2.7.1.23"/>
    </reaction>
</comment>
<comment type="function">
    <text evidence="6">Involved in the regulation of the intracellular balance of NAD and NADP, and is a key enzyme in the biosynthesis of NADP. Catalyzes specifically the phosphorylation on 2'-hydroxyl of the adenosine moiety of NAD to yield NADP.</text>
</comment>
<evidence type="ECO:0000256" key="1">
    <source>
        <dbReference type="ARBA" id="ARBA00022679"/>
    </source>
</evidence>
<dbReference type="SUPFAM" id="SSF111331">
    <property type="entry name" value="NAD kinase/diacylglycerol kinase-like"/>
    <property type="match status" value="1"/>
</dbReference>
<keyword evidence="1 6" id="KW-0808">Transferase</keyword>
<dbReference type="Pfam" id="PF20143">
    <property type="entry name" value="NAD_kinase_C"/>
    <property type="match status" value="1"/>
</dbReference>
<dbReference type="EC" id="2.7.1.23" evidence="6"/>
<feature type="binding site" evidence="6">
    <location>
        <begin position="181"/>
        <end position="186"/>
    </location>
    <ligand>
        <name>NAD(+)</name>
        <dbReference type="ChEBI" id="CHEBI:57540"/>
    </ligand>
</feature>
<evidence type="ECO:0000256" key="6">
    <source>
        <dbReference type="HAMAP-Rule" id="MF_00361"/>
    </source>
</evidence>
<dbReference type="Gene3D" id="2.60.200.30">
    <property type="entry name" value="Probable inorganic polyphosphate/atp-NAD kinase, domain 2"/>
    <property type="match status" value="1"/>
</dbReference>
<dbReference type="InterPro" id="IPR016064">
    <property type="entry name" value="NAD/diacylglycerol_kinase_sf"/>
</dbReference>